<gene>
    <name evidence="2" type="ORF">J7S20_12080</name>
</gene>
<organism evidence="2 3">
    <name type="scientific">Stakelama marina</name>
    <dbReference type="NCBI Taxonomy" id="2826939"/>
    <lineage>
        <taxon>Bacteria</taxon>
        <taxon>Pseudomonadati</taxon>
        <taxon>Pseudomonadota</taxon>
        <taxon>Alphaproteobacteria</taxon>
        <taxon>Sphingomonadales</taxon>
        <taxon>Sphingomonadaceae</taxon>
        <taxon>Stakelama</taxon>
    </lineage>
</organism>
<keyword evidence="1" id="KW-1133">Transmembrane helix</keyword>
<proteinExistence type="predicted"/>
<comment type="caution">
    <text evidence="2">The sequence shown here is derived from an EMBL/GenBank/DDBJ whole genome shotgun (WGS) entry which is preliminary data.</text>
</comment>
<keyword evidence="1" id="KW-0812">Transmembrane</keyword>
<evidence type="ECO:0000256" key="1">
    <source>
        <dbReference type="SAM" id="Phobius"/>
    </source>
</evidence>
<evidence type="ECO:0000313" key="2">
    <source>
        <dbReference type="EMBL" id="MBR0553246.1"/>
    </source>
</evidence>
<accession>A0A8T4IM57</accession>
<dbReference type="EMBL" id="JAGRQC010000003">
    <property type="protein sequence ID" value="MBR0553246.1"/>
    <property type="molecule type" value="Genomic_DNA"/>
</dbReference>
<keyword evidence="1" id="KW-0472">Membrane</keyword>
<feature type="transmembrane region" description="Helical" evidence="1">
    <location>
        <begin position="12"/>
        <end position="34"/>
    </location>
</feature>
<dbReference type="RefSeq" id="WP_284054484.1">
    <property type="nucleotide sequence ID" value="NZ_JAGRQC010000003.1"/>
</dbReference>
<reference evidence="2" key="1">
    <citation type="submission" date="2021-04" db="EMBL/GenBank/DDBJ databases">
        <title>Ouciella asimina sp. nov., isolated from the surface seawater in the hydrothermal field of Okinawa Trough.</title>
        <authorList>
            <person name="Shuang W."/>
        </authorList>
    </citation>
    <scope>NUCLEOTIDE SEQUENCE</scope>
    <source>
        <strain evidence="2">LXI357</strain>
    </source>
</reference>
<name>A0A8T4IM57_9SPHN</name>
<dbReference type="Proteomes" id="UP000676996">
    <property type="component" value="Unassembled WGS sequence"/>
</dbReference>
<evidence type="ECO:0000313" key="3">
    <source>
        <dbReference type="Proteomes" id="UP000676996"/>
    </source>
</evidence>
<sequence>MLPRRPAQIFRSRWSAIFWAVGVIFFALTTIGFAPSKASHPPAAKKAEHAKQTDVDGARINDKEVKMLANLIG</sequence>
<keyword evidence="3" id="KW-1185">Reference proteome</keyword>
<protein>
    <submittedName>
        <fullName evidence="2">Uncharacterized protein</fullName>
    </submittedName>
</protein>
<dbReference type="AlphaFoldDB" id="A0A8T4IM57"/>